<evidence type="ECO:0000313" key="5">
    <source>
        <dbReference type="Proteomes" id="UP000224740"/>
    </source>
</evidence>
<dbReference type="AlphaFoldDB" id="A0A347TH40"/>
<keyword evidence="2" id="KW-0732">Signal</keyword>
<reference evidence="3 6" key="3">
    <citation type="submission" date="2018-08" db="EMBL/GenBank/DDBJ databases">
        <title>Complete genome of the Arcobacter marinus type strain JCM 15502.</title>
        <authorList>
            <person name="Miller W.G."/>
            <person name="Yee E."/>
            <person name="Huynh S."/>
            <person name="Parker C.T."/>
        </authorList>
    </citation>
    <scope>NUCLEOTIDE SEQUENCE [LARGE SCALE GENOMIC DNA]</scope>
    <source>
        <strain evidence="3 6">JCM 15502</strain>
    </source>
</reference>
<feature type="chain" id="PRO_5017698477" description="Lipoprotein" evidence="2">
    <location>
        <begin position="19"/>
        <end position="64"/>
    </location>
</feature>
<reference evidence="4" key="2">
    <citation type="submission" date="2017-09" db="EMBL/GenBank/DDBJ databases">
        <authorList>
            <person name="Perez-Cataluna A."/>
            <person name="Figueras M.J."/>
            <person name="Salas-Masso N."/>
        </authorList>
    </citation>
    <scope>NUCLEOTIDE SEQUENCE</scope>
    <source>
        <strain evidence="4">CECT 7727</strain>
    </source>
</reference>
<dbReference type="RefSeq" id="WP_099311378.1">
    <property type="nucleotide sequence ID" value="NZ_CP032101.1"/>
</dbReference>
<protein>
    <recommendedName>
        <fullName evidence="7">Lipoprotein</fullName>
    </recommendedName>
</protein>
<reference evidence="5" key="1">
    <citation type="submission" date="2017-09" db="EMBL/GenBank/DDBJ databases">
        <title>Arcobacter canalis sp. nov., a new species isolated from a water canal contaminated with urban sewage.</title>
        <authorList>
            <person name="Perez-Cataluna A."/>
            <person name="Salas-Masso N."/>
            <person name="Figueras M.J."/>
        </authorList>
    </citation>
    <scope>NUCLEOTIDE SEQUENCE [LARGE SCALE GENOMIC DNA]</scope>
    <source>
        <strain evidence="5">CECT 7727</strain>
    </source>
</reference>
<dbReference type="Proteomes" id="UP000264693">
    <property type="component" value="Chromosome"/>
</dbReference>
<evidence type="ECO:0008006" key="7">
    <source>
        <dbReference type="Google" id="ProtNLM"/>
    </source>
</evidence>
<evidence type="ECO:0000313" key="6">
    <source>
        <dbReference type="Proteomes" id="UP000264693"/>
    </source>
</evidence>
<dbReference type="KEGG" id="amar:AMRN_0118"/>
<dbReference type="EMBL" id="CP032101">
    <property type="protein sequence ID" value="AXX85918.1"/>
    <property type="molecule type" value="Genomic_DNA"/>
</dbReference>
<evidence type="ECO:0000313" key="4">
    <source>
        <dbReference type="EMBL" id="PHO14961.1"/>
    </source>
</evidence>
<keyword evidence="5" id="KW-1185">Reference proteome</keyword>
<dbReference type="PROSITE" id="PS51257">
    <property type="entry name" value="PROKAR_LIPOPROTEIN"/>
    <property type="match status" value="1"/>
</dbReference>
<gene>
    <name evidence="3" type="ORF">AMRN_0118</name>
    <name evidence="4" type="ORF">CPH92_08890</name>
</gene>
<evidence type="ECO:0000256" key="2">
    <source>
        <dbReference type="SAM" id="SignalP"/>
    </source>
</evidence>
<sequence length="64" mass="7555">MKYIKILLLILITTTFTACISTNQTSIHNSNNKQISELLDEIHQKDLKITKLEKKLSEYEKRYN</sequence>
<evidence type="ECO:0000313" key="3">
    <source>
        <dbReference type="EMBL" id="AXX85918.1"/>
    </source>
</evidence>
<feature type="coiled-coil region" evidence="1">
    <location>
        <begin position="35"/>
        <end position="62"/>
    </location>
</feature>
<name>A0A347TH40_9BACT</name>
<organism evidence="3 6">
    <name type="scientific">Malaciobacter marinus</name>
    <dbReference type="NCBI Taxonomy" id="505249"/>
    <lineage>
        <taxon>Bacteria</taxon>
        <taxon>Pseudomonadati</taxon>
        <taxon>Campylobacterota</taxon>
        <taxon>Epsilonproteobacteria</taxon>
        <taxon>Campylobacterales</taxon>
        <taxon>Arcobacteraceae</taxon>
        <taxon>Malaciobacter</taxon>
    </lineage>
</organism>
<accession>A0A347TH40</accession>
<keyword evidence="1" id="KW-0175">Coiled coil</keyword>
<dbReference type="EMBL" id="NXAO01000041">
    <property type="protein sequence ID" value="PHO14961.1"/>
    <property type="molecule type" value="Genomic_DNA"/>
</dbReference>
<proteinExistence type="predicted"/>
<evidence type="ECO:0000256" key="1">
    <source>
        <dbReference type="SAM" id="Coils"/>
    </source>
</evidence>
<dbReference type="Proteomes" id="UP000224740">
    <property type="component" value="Unassembled WGS sequence"/>
</dbReference>
<feature type="signal peptide" evidence="2">
    <location>
        <begin position="1"/>
        <end position="18"/>
    </location>
</feature>